<accession>A0A838WLU8</accession>
<organism evidence="1 2">
    <name type="scientific">Cylindrospermopsis raciborskii CS-506_A</name>
    <dbReference type="NCBI Taxonomy" id="2585140"/>
    <lineage>
        <taxon>Bacteria</taxon>
        <taxon>Bacillati</taxon>
        <taxon>Cyanobacteriota</taxon>
        <taxon>Cyanophyceae</taxon>
        <taxon>Nostocales</taxon>
        <taxon>Aphanizomenonaceae</taxon>
        <taxon>Cylindrospermopsis</taxon>
    </lineage>
</organism>
<dbReference type="Proteomes" id="UP000538075">
    <property type="component" value="Unassembled WGS sequence"/>
</dbReference>
<evidence type="ECO:0000313" key="2">
    <source>
        <dbReference type="Proteomes" id="UP000538075"/>
    </source>
</evidence>
<name>A0A838WLU8_9CYAN</name>
<proteinExistence type="predicted"/>
<dbReference type="EMBL" id="VDFG01000937">
    <property type="protein sequence ID" value="MBA4466566.1"/>
    <property type="molecule type" value="Genomic_DNA"/>
</dbReference>
<evidence type="ECO:0000313" key="1">
    <source>
        <dbReference type="EMBL" id="MBA4466566.1"/>
    </source>
</evidence>
<dbReference type="AlphaFoldDB" id="A0A838WLU8"/>
<sequence>MTWWQEELLDIVVSVSGEVERLFEGIDEIVDAIFDLTEEIGEQVGKDLVSDTGVCLGELLEELVDLYSDLGDTGFEESNFTYQVEAGPLESPACVGCSNYHGEVYGGNLLVCAMHPYGWDGEKCPDWGG</sequence>
<reference evidence="1 2" key="1">
    <citation type="journal article" date="2020" name="J. Appl. Phycol.">
        <title>Morphological changes and genome evolution in Raphidiopsis raciborskii CS-506 after 23 years in culture.</title>
        <authorList>
            <person name="Willis A."/>
            <person name="Bent S.J."/>
            <person name="Jameson I.D."/>
        </authorList>
    </citation>
    <scope>NUCLEOTIDE SEQUENCE [LARGE SCALE GENOMIC DNA]</scope>
    <source>
        <strain evidence="1 2">CS-506_A</strain>
    </source>
</reference>
<gene>
    <name evidence="1" type="ORF">FHK98_14130</name>
</gene>
<comment type="caution">
    <text evidence="1">The sequence shown here is derived from an EMBL/GenBank/DDBJ whole genome shotgun (WGS) entry which is preliminary data.</text>
</comment>
<protein>
    <submittedName>
        <fullName evidence="1">Uncharacterized protein</fullName>
    </submittedName>
</protein>